<dbReference type="InterPro" id="IPR044254">
    <property type="entry name" value="At4g02110-like"/>
</dbReference>
<dbReference type="PANTHER" id="PTHR47181:SF2">
    <property type="entry name" value="BRCA1 C TERMINUS DOMAIN CONTAINING PROTEIN, EXPRESSED"/>
    <property type="match status" value="1"/>
</dbReference>
<evidence type="ECO:0000313" key="1">
    <source>
        <dbReference type="EMBL" id="KAF5763674.1"/>
    </source>
</evidence>
<gene>
    <name evidence="2" type="ORF">HannXRQ_Chr15g0473761</name>
    <name evidence="1" type="ORF">HanXRQr2_Chr15g0683111</name>
</gene>
<organism evidence="2 3">
    <name type="scientific">Helianthus annuus</name>
    <name type="common">Common sunflower</name>
    <dbReference type="NCBI Taxonomy" id="4232"/>
    <lineage>
        <taxon>Eukaryota</taxon>
        <taxon>Viridiplantae</taxon>
        <taxon>Streptophyta</taxon>
        <taxon>Embryophyta</taxon>
        <taxon>Tracheophyta</taxon>
        <taxon>Spermatophyta</taxon>
        <taxon>Magnoliopsida</taxon>
        <taxon>eudicotyledons</taxon>
        <taxon>Gunneridae</taxon>
        <taxon>Pentapetalae</taxon>
        <taxon>asterids</taxon>
        <taxon>campanulids</taxon>
        <taxon>Asterales</taxon>
        <taxon>Asteraceae</taxon>
        <taxon>Asteroideae</taxon>
        <taxon>Heliantheae alliance</taxon>
        <taxon>Heliantheae</taxon>
        <taxon>Helianthus</taxon>
    </lineage>
</organism>
<evidence type="ECO:0000313" key="2">
    <source>
        <dbReference type="EMBL" id="OTF94587.1"/>
    </source>
</evidence>
<dbReference type="STRING" id="4232.A0A251S6W7"/>
<protein>
    <submittedName>
        <fullName evidence="2">Uncharacterized protein</fullName>
    </submittedName>
</protein>
<sequence length="159" mass="18276">MESFKHVFTYGQDMCFMSKQIKFLGYVQDYKLYKIIYFKKSTCGCRDSTYLEILKTKGLMMCLLLFGCYRNPRSPYSHHPCYRFRGSQIRLLVVDPNYSSPVINFSPYDDPLCVAARQDGKILVSSLWVDHSFDVGAPVDTTSVMYVPVRYLNGIPGAT</sequence>
<reference evidence="2" key="2">
    <citation type="submission" date="2017-02" db="EMBL/GenBank/DDBJ databases">
        <title>Sunflower complete genome.</title>
        <authorList>
            <person name="Langlade N."/>
            <person name="Munos S."/>
        </authorList>
    </citation>
    <scope>NUCLEOTIDE SEQUENCE [LARGE SCALE GENOMIC DNA]</scope>
    <source>
        <tissue evidence="2">Leaves</tissue>
    </source>
</reference>
<proteinExistence type="predicted"/>
<name>A0A251S6W7_HELAN</name>
<accession>A0A251S6W7</accession>
<dbReference type="AlphaFoldDB" id="A0A251S6W7"/>
<reference evidence="1 3" key="1">
    <citation type="journal article" date="2017" name="Nature">
        <title>The sunflower genome provides insights into oil metabolism, flowering and Asterid evolution.</title>
        <authorList>
            <person name="Badouin H."/>
            <person name="Gouzy J."/>
            <person name="Grassa C.J."/>
            <person name="Murat F."/>
            <person name="Staton S.E."/>
            <person name="Cottret L."/>
            <person name="Lelandais-Briere C."/>
            <person name="Owens G.L."/>
            <person name="Carrere S."/>
            <person name="Mayjonade B."/>
            <person name="Legrand L."/>
            <person name="Gill N."/>
            <person name="Kane N.C."/>
            <person name="Bowers J.E."/>
            <person name="Hubner S."/>
            <person name="Bellec A."/>
            <person name="Berard A."/>
            <person name="Berges H."/>
            <person name="Blanchet N."/>
            <person name="Boniface M.C."/>
            <person name="Brunel D."/>
            <person name="Catrice O."/>
            <person name="Chaidir N."/>
            <person name="Claudel C."/>
            <person name="Donnadieu C."/>
            <person name="Faraut T."/>
            <person name="Fievet G."/>
            <person name="Helmstetter N."/>
            <person name="King M."/>
            <person name="Knapp S.J."/>
            <person name="Lai Z."/>
            <person name="Le Paslier M.C."/>
            <person name="Lippi Y."/>
            <person name="Lorenzon L."/>
            <person name="Mandel J.R."/>
            <person name="Marage G."/>
            <person name="Marchand G."/>
            <person name="Marquand E."/>
            <person name="Bret-Mestries E."/>
            <person name="Morien E."/>
            <person name="Nambeesan S."/>
            <person name="Nguyen T."/>
            <person name="Pegot-Espagnet P."/>
            <person name="Pouilly N."/>
            <person name="Raftis F."/>
            <person name="Sallet E."/>
            <person name="Schiex T."/>
            <person name="Thomas J."/>
            <person name="Vandecasteele C."/>
            <person name="Vares D."/>
            <person name="Vear F."/>
            <person name="Vautrin S."/>
            <person name="Crespi M."/>
            <person name="Mangin B."/>
            <person name="Burke J.M."/>
            <person name="Salse J."/>
            <person name="Munos S."/>
            <person name="Vincourt P."/>
            <person name="Rieseberg L.H."/>
            <person name="Langlade N.B."/>
        </authorList>
    </citation>
    <scope>NUCLEOTIDE SEQUENCE [LARGE SCALE GENOMIC DNA]</scope>
    <source>
        <strain evidence="3">cv. SF193</strain>
        <tissue evidence="1">Leaves</tissue>
    </source>
</reference>
<dbReference type="EMBL" id="CM007904">
    <property type="protein sequence ID" value="OTF94587.1"/>
    <property type="molecule type" value="Genomic_DNA"/>
</dbReference>
<dbReference type="Proteomes" id="UP000215914">
    <property type="component" value="Chromosome 15"/>
</dbReference>
<evidence type="ECO:0000313" key="3">
    <source>
        <dbReference type="Proteomes" id="UP000215914"/>
    </source>
</evidence>
<dbReference type="PANTHER" id="PTHR47181">
    <property type="entry name" value="BRCA1 C TERMINUS DOMAIN CONTAINING PROTEIN, EXPRESSED"/>
    <property type="match status" value="1"/>
</dbReference>
<dbReference type="Gramene" id="mRNA:HanXRQr2_Chr15g0683111">
    <property type="protein sequence ID" value="mRNA:HanXRQr2_Chr15g0683111"/>
    <property type="gene ID" value="HanXRQr2_Chr15g0683111"/>
</dbReference>
<dbReference type="EMBL" id="MNCJ02000330">
    <property type="protein sequence ID" value="KAF5763674.1"/>
    <property type="molecule type" value="Genomic_DNA"/>
</dbReference>
<dbReference type="InParanoid" id="A0A251S6W7"/>
<reference evidence="1" key="3">
    <citation type="submission" date="2020-06" db="EMBL/GenBank/DDBJ databases">
        <title>Helianthus annuus Genome sequencing and assembly Release 2.</title>
        <authorList>
            <person name="Gouzy J."/>
            <person name="Langlade N."/>
            <person name="Munos S."/>
        </authorList>
    </citation>
    <scope>NUCLEOTIDE SEQUENCE</scope>
    <source>
        <tissue evidence="1">Leaves</tissue>
    </source>
</reference>
<keyword evidence="3" id="KW-1185">Reference proteome</keyword>